<accession>A0AAD4Z9Q3</accession>
<reference evidence="1 2" key="1">
    <citation type="journal article" date="2022" name="G3 (Bethesda)">
        <title>Whole-genome sequence and methylome profiling of the almond [Prunus dulcis (Mill.) D.A. Webb] cultivar 'Nonpareil'.</title>
        <authorList>
            <person name="D'Amico-Willman K.M."/>
            <person name="Ouma W.Z."/>
            <person name="Meulia T."/>
            <person name="Sideli G.M."/>
            <person name="Gradziel T.M."/>
            <person name="Fresnedo-Ramirez J."/>
        </authorList>
    </citation>
    <scope>NUCLEOTIDE SEQUENCE [LARGE SCALE GENOMIC DNA]</scope>
    <source>
        <strain evidence="1">Clone GOH B32 T37-40</strain>
    </source>
</reference>
<dbReference type="AlphaFoldDB" id="A0AAD4Z9Q3"/>
<dbReference type="Proteomes" id="UP001054821">
    <property type="component" value="Chromosome 3"/>
</dbReference>
<organism evidence="1 2">
    <name type="scientific">Prunus dulcis</name>
    <name type="common">Almond</name>
    <name type="synonym">Amygdalus dulcis</name>
    <dbReference type="NCBI Taxonomy" id="3755"/>
    <lineage>
        <taxon>Eukaryota</taxon>
        <taxon>Viridiplantae</taxon>
        <taxon>Streptophyta</taxon>
        <taxon>Embryophyta</taxon>
        <taxon>Tracheophyta</taxon>
        <taxon>Spermatophyta</taxon>
        <taxon>Magnoliopsida</taxon>
        <taxon>eudicotyledons</taxon>
        <taxon>Gunneridae</taxon>
        <taxon>Pentapetalae</taxon>
        <taxon>rosids</taxon>
        <taxon>fabids</taxon>
        <taxon>Rosales</taxon>
        <taxon>Rosaceae</taxon>
        <taxon>Amygdaloideae</taxon>
        <taxon>Amygdaleae</taxon>
        <taxon>Prunus</taxon>
    </lineage>
</organism>
<sequence>MSWVRLISGQQLGFITRKSILEGRRVVGLYVREEGVRIWVEEGDDFLVEGRRSRLLGRMDMKEEAVNSPSMVESEINCQKSWGLRFHGSLSSRLNCMSSSMRPSKDEVLYEKDLRRSFINEA</sequence>
<gene>
    <name evidence="1" type="ORF">L3X38_017005</name>
</gene>
<evidence type="ECO:0000313" key="1">
    <source>
        <dbReference type="EMBL" id="KAI5337734.1"/>
    </source>
</evidence>
<keyword evidence="2" id="KW-1185">Reference proteome</keyword>
<evidence type="ECO:0000313" key="2">
    <source>
        <dbReference type="Proteomes" id="UP001054821"/>
    </source>
</evidence>
<proteinExistence type="predicted"/>
<dbReference type="EMBL" id="JAJFAZ020000003">
    <property type="protein sequence ID" value="KAI5337734.1"/>
    <property type="molecule type" value="Genomic_DNA"/>
</dbReference>
<comment type="caution">
    <text evidence="1">The sequence shown here is derived from an EMBL/GenBank/DDBJ whole genome shotgun (WGS) entry which is preliminary data.</text>
</comment>
<name>A0AAD4Z9Q3_PRUDU</name>
<protein>
    <submittedName>
        <fullName evidence="1">Uncharacterized protein</fullName>
    </submittedName>
</protein>